<organism evidence="9 10">
    <name type="scientific">Hibiscus sabdariffa</name>
    <name type="common">roselle</name>
    <dbReference type="NCBI Taxonomy" id="183260"/>
    <lineage>
        <taxon>Eukaryota</taxon>
        <taxon>Viridiplantae</taxon>
        <taxon>Streptophyta</taxon>
        <taxon>Embryophyta</taxon>
        <taxon>Tracheophyta</taxon>
        <taxon>Spermatophyta</taxon>
        <taxon>Magnoliopsida</taxon>
        <taxon>eudicotyledons</taxon>
        <taxon>Gunneridae</taxon>
        <taxon>Pentapetalae</taxon>
        <taxon>rosids</taxon>
        <taxon>malvids</taxon>
        <taxon>Malvales</taxon>
        <taxon>Malvaceae</taxon>
        <taxon>Malvoideae</taxon>
        <taxon>Hibiscus</taxon>
    </lineage>
</organism>
<evidence type="ECO:0000259" key="8">
    <source>
        <dbReference type="Pfam" id="PF14768"/>
    </source>
</evidence>
<keyword evidence="10" id="KW-1185">Reference proteome</keyword>
<evidence type="ECO:0000313" key="10">
    <source>
        <dbReference type="Proteomes" id="UP001396334"/>
    </source>
</evidence>
<dbReference type="EMBL" id="JBBPBN010000022">
    <property type="protein sequence ID" value="KAK9013300.1"/>
    <property type="molecule type" value="Genomic_DNA"/>
</dbReference>
<dbReference type="Pfam" id="PF14767">
    <property type="entry name" value="RPA_interact_M"/>
    <property type="match status" value="1"/>
</dbReference>
<proteinExistence type="predicted"/>
<keyword evidence="2" id="KW-0479">Metal-binding</keyword>
<comment type="caution">
    <text evidence="9">The sequence shown here is derived from an EMBL/GenBank/DDBJ whole genome shotgun (WGS) entry which is preliminary data.</text>
</comment>
<feature type="domain" description="RPA-interacting protein C-terminal" evidence="8">
    <location>
        <begin position="211"/>
        <end position="292"/>
    </location>
</feature>
<evidence type="ECO:0000256" key="4">
    <source>
        <dbReference type="ARBA" id="ARBA00022833"/>
    </source>
</evidence>
<evidence type="ECO:0008006" key="11">
    <source>
        <dbReference type="Google" id="ProtNLM"/>
    </source>
</evidence>
<evidence type="ECO:0000313" key="9">
    <source>
        <dbReference type="EMBL" id="KAK9013300.1"/>
    </source>
</evidence>
<protein>
    <recommendedName>
        <fullName evidence="11">RPA-interacting protein</fullName>
    </recommendedName>
</protein>
<evidence type="ECO:0000259" key="7">
    <source>
        <dbReference type="Pfam" id="PF14767"/>
    </source>
</evidence>
<keyword evidence="4" id="KW-0862">Zinc</keyword>
<evidence type="ECO:0000256" key="5">
    <source>
        <dbReference type="ARBA" id="ARBA00023242"/>
    </source>
</evidence>
<reference evidence="9 10" key="1">
    <citation type="journal article" date="2024" name="G3 (Bethesda)">
        <title>Genome assembly of Hibiscus sabdariffa L. provides insights into metabolisms of medicinal natural products.</title>
        <authorList>
            <person name="Kim T."/>
        </authorList>
    </citation>
    <scope>NUCLEOTIDE SEQUENCE [LARGE SCALE GENOMIC DNA]</scope>
    <source>
        <strain evidence="9">TK-2024</strain>
        <tissue evidence="9">Old leaves</tissue>
    </source>
</reference>
<dbReference type="InterPro" id="IPR028159">
    <property type="entry name" value="RPA_interact_C_dom"/>
</dbReference>
<dbReference type="Pfam" id="PF14766">
    <property type="entry name" value="RPA_interact_N"/>
    <property type="match status" value="1"/>
</dbReference>
<dbReference type="Proteomes" id="UP001396334">
    <property type="component" value="Unassembled WGS sequence"/>
</dbReference>
<accession>A0ABR2RK27</accession>
<comment type="subcellular location">
    <subcellularLocation>
        <location evidence="1">Nucleus</location>
    </subcellularLocation>
</comment>
<evidence type="ECO:0000256" key="2">
    <source>
        <dbReference type="ARBA" id="ARBA00022723"/>
    </source>
</evidence>
<dbReference type="PANTHER" id="PTHR31742:SF1">
    <property type="entry name" value="RPA-INTERACTING PROTEIN"/>
    <property type="match status" value="1"/>
</dbReference>
<dbReference type="PANTHER" id="PTHR31742">
    <property type="entry name" value="RPA-INTERACTING PROTEIN RPAIN"/>
    <property type="match status" value="1"/>
</dbReference>
<keyword evidence="3" id="KW-0863">Zinc-finger</keyword>
<name>A0ABR2RK27_9ROSI</name>
<evidence type="ECO:0000256" key="3">
    <source>
        <dbReference type="ARBA" id="ARBA00022771"/>
    </source>
</evidence>
<dbReference type="InterPro" id="IPR028158">
    <property type="entry name" value="RPA_interact_N_dom"/>
</dbReference>
<feature type="domain" description="RPA-interacting protein central" evidence="7">
    <location>
        <begin position="104"/>
        <end position="196"/>
    </location>
</feature>
<keyword evidence="5" id="KW-0539">Nucleus</keyword>
<dbReference type="InterPro" id="IPR028155">
    <property type="entry name" value="RPA_interact_central"/>
</dbReference>
<sequence>MATQKTREIEAENPGFCFSLIMFTSFNGLTLKLLENTGHEMEDNCPTIKRPSLKSHPHFNNYSFWKDKLRENCYKRVREDRTRLLWKMRLPAAESFNQKEFMTSAFQDIVSDELKKIKDSSISDSLERPNSVSEASDELWEYNGLQDAYQGECEEILLEMQRIFYEDLRSEPEGKEPKEGIEIWEDEQDEYLARAVYEHMQLNEQVQQQIWCPICKRGELLQNHQLIYCTLCELQLNRGDEVNLDILRDRLAEAHADHLERGCRLKPKFCLETRFGLTALYILCQDCSTFEIVI</sequence>
<evidence type="ECO:0000256" key="1">
    <source>
        <dbReference type="ARBA" id="ARBA00004123"/>
    </source>
</evidence>
<gene>
    <name evidence="9" type="ORF">V6N11_041314</name>
</gene>
<evidence type="ECO:0000259" key="6">
    <source>
        <dbReference type="Pfam" id="PF14766"/>
    </source>
</evidence>
<dbReference type="Pfam" id="PF14768">
    <property type="entry name" value="RPA_interact_C"/>
    <property type="match status" value="1"/>
</dbReference>
<dbReference type="InterPro" id="IPR028156">
    <property type="entry name" value="RIP"/>
</dbReference>
<feature type="domain" description="RPA-interacting protein N-terminal" evidence="6">
    <location>
        <begin position="55"/>
        <end position="91"/>
    </location>
</feature>